<gene>
    <name evidence="1" type="ORF">DBRI00130_LOCUS17739</name>
    <name evidence="2" type="ORF">DBRI00130_LOCUS17740</name>
</gene>
<sequence>MKQIELFVGQGRAIRNIPDHMSDVSAGQTVHPLFHGEKAAKENIVKKEMINYVYKEADGLNSMMMAFRSCFAPLFLKSRSGTIAGGGLLKKKDASEKRLPLDVNVGRGKRNFSLVMQRSESRFDSCSSSYCQCG</sequence>
<name>A0A6V2GCC3_9STRA</name>
<dbReference type="EMBL" id="HBNS01022434">
    <property type="protein sequence ID" value="CAE4612675.1"/>
    <property type="molecule type" value="Transcribed_RNA"/>
</dbReference>
<reference evidence="1" key="1">
    <citation type="submission" date="2021-01" db="EMBL/GenBank/DDBJ databases">
        <authorList>
            <person name="Corre E."/>
            <person name="Pelletier E."/>
            <person name="Niang G."/>
            <person name="Scheremetjew M."/>
            <person name="Finn R."/>
            <person name="Kale V."/>
            <person name="Holt S."/>
            <person name="Cochrane G."/>
            <person name="Meng A."/>
            <person name="Brown T."/>
            <person name="Cohen L."/>
        </authorList>
    </citation>
    <scope>NUCLEOTIDE SEQUENCE</scope>
    <source>
        <strain evidence="1">GSO104</strain>
    </source>
</reference>
<dbReference type="AlphaFoldDB" id="A0A6V2GCC3"/>
<organism evidence="1">
    <name type="scientific">Ditylum brightwellii</name>
    <dbReference type="NCBI Taxonomy" id="49249"/>
    <lineage>
        <taxon>Eukaryota</taxon>
        <taxon>Sar</taxon>
        <taxon>Stramenopiles</taxon>
        <taxon>Ochrophyta</taxon>
        <taxon>Bacillariophyta</taxon>
        <taxon>Mediophyceae</taxon>
        <taxon>Lithodesmiophycidae</taxon>
        <taxon>Lithodesmiales</taxon>
        <taxon>Lithodesmiaceae</taxon>
        <taxon>Ditylum</taxon>
    </lineage>
</organism>
<evidence type="ECO:0000313" key="2">
    <source>
        <dbReference type="EMBL" id="CAE4612675.1"/>
    </source>
</evidence>
<dbReference type="EMBL" id="HBNS01022433">
    <property type="protein sequence ID" value="CAE4612674.1"/>
    <property type="molecule type" value="Transcribed_RNA"/>
</dbReference>
<protein>
    <submittedName>
        <fullName evidence="1">Uncharacterized protein</fullName>
    </submittedName>
</protein>
<evidence type="ECO:0000313" key="1">
    <source>
        <dbReference type="EMBL" id="CAE4612674.1"/>
    </source>
</evidence>
<proteinExistence type="predicted"/>
<accession>A0A6V2GCC3</accession>